<gene>
    <name evidence="1" type="ORF">MGR_0744</name>
</gene>
<organism evidence="1">
    <name type="scientific">Magnetospirillum gryphiswaldense</name>
    <dbReference type="NCBI Taxonomy" id="55518"/>
    <lineage>
        <taxon>Bacteria</taxon>
        <taxon>Pseudomonadati</taxon>
        <taxon>Pseudomonadota</taxon>
        <taxon>Alphaproteobacteria</taxon>
        <taxon>Rhodospirillales</taxon>
        <taxon>Rhodospirillaceae</taxon>
        <taxon>Magnetospirillum</taxon>
    </lineage>
</organism>
<name>A4TWM1_9PROT</name>
<evidence type="ECO:0000313" key="1">
    <source>
        <dbReference type="EMBL" id="CAM75028.1"/>
    </source>
</evidence>
<sequence>MSRVSMPLSADDLLDEYPPVEALVDRVVFAFNAILPVKGRLGWLAFRDALRDRGLLVKPNKKVGEAYETLEMAVTLSGLPDGGEAQVTACLSADFSDPDRGVLFRFGQGKKATVLRLNLMSALASTCGRDQIVALDGGTNVCGATSAMTPDAYNNQLHLLRVMVDRFFGLIEEAAGGAVQGELIVRQAEVCRDMSVRNAIETVSKLDRVVLPGCGEAHPQLCYPAPGGGSVEAYYALSWREDLKTPMLRAKLYPKTLNLIRAEIAYDSRSAIRAEVDTLGERARWGELNGSDAVKMVDQAFAAALPSLRAVTGLVTAVADPQADYVDLLVALMPLLQVIKPPPSQTGPKTTQTKATAEKAVRSLLQSGTCTVTGLDSKHPVHQGGVGQMRVSRRHVGRCVAEDGLDAVERLP</sequence>
<dbReference type="EMBL" id="CU459003">
    <property type="protein sequence ID" value="CAM75028.1"/>
    <property type="molecule type" value="Genomic_DNA"/>
</dbReference>
<dbReference type="AlphaFoldDB" id="A4TWM1"/>
<proteinExistence type="predicted"/>
<reference evidence="1" key="1">
    <citation type="journal article" date="2007" name="J. Bacteriol.">
        <title>Comparative genome analysis of four magnetotactic bacteria reveals a complex set of group-specific genes implicated in magnetosome biomineralization and function.</title>
        <authorList>
            <person name="Richter M."/>
            <person name="Kube M."/>
            <person name="Bazylinski D.A."/>
            <person name="Lombardot T."/>
            <person name="Gloeckner F.O."/>
            <person name="Reinhardt R."/>
            <person name="Schueler D."/>
        </authorList>
    </citation>
    <scope>NUCLEOTIDE SEQUENCE</scope>
    <source>
        <strain evidence="1">MSR-1</strain>
    </source>
</reference>
<accession>A4TWM1</accession>
<protein>
    <submittedName>
        <fullName evidence="1">Uncharacterized protein</fullName>
    </submittedName>
</protein>